<keyword evidence="3" id="KW-1185">Reference proteome</keyword>
<evidence type="ECO:0000313" key="3">
    <source>
        <dbReference type="Proteomes" id="UP000192251"/>
    </source>
</evidence>
<dbReference type="EMBL" id="CP020563">
    <property type="protein sequence ID" value="ARF72355.1"/>
    <property type="molecule type" value="Genomic_DNA"/>
</dbReference>
<name>A0ABC8BQ70_9ACTN</name>
<organism evidence="2 3">
    <name type="scientific">Kitasatospora albolonga</name>
    <dbReference type="NCBI Taxonomy" id="68173"/>
    <lineage>
        <taxon>Bacteria</taxon>
        <taxon>Bacillati</taxon>
        <taxon>Actinomycetota</taxon>
        <taxon>Actinomycetes</taxon>
        <taxon>Kitasatosporales</taxon>
        <taxon>Streptomycetaceae</taxon>
        <taxon>Kitasatospora</taxon>
    </lineage>
</organism>
<evidence type="ECO:0000256" key="1">
    <source>
        <dbReference type="SAM" id="Phobius"/>
    </source>
</evidence>
<feature type="transmembrane region" description="Helical" evidence="1">
    <location>
        <begin position="12"/>
        <end position="30"/>
    </location>
</feature>
<evidence type="ECO:0000313" key="2">
    <source>
        <dbReference type="EMBL" id="ARF72355.1"/>
    </source>
</evidence>
<accession>A0ABC8BQ70</accession>
<dbReference type="RefSeq" id="WP_084745720.1">
    <property type="nucleotide sequence ID" value="NZ_CP020563.1"/>
</dbReference>
<dbReference type="AlphaFoldDB" id="A0ABC8BQ70"/>
<feature type="transmembrane region" description="Helical" evidence="1">
    <location>
        <begin position="36"/>
        <end position="54"/>
    </location>
</feature>
<dbReference type="Proteomes" id="UP000192251">
    <property type="component" value="Chromosome"/>
</dbReference>
<reference evidence="2 3" key="1">
    <citation type="submission" date="2017-04" db="EMBL/GenBank/DDBJ databases">
        <title>The complete genome sequence of Streptomyces albolongus YIM 101047, the producer of novel bafilomycins and novel odoriferous sesquiterpenoids.</title>
        <authorList>
            <person name="Yin M."/>
            <person name="Jiang Y."/>
        </authorList>
    </citation>
    <scope>NUCLEOTIDE SEQUENCE [LARGE SCALE GENOMIC DNA]</scope>
    <source>
        <strain evidence="2 3">YIM 101047</strain>
    </source>
</reference>
<keyword evidence="1" id="KW-0472">Membrane</keyword>
<sequence length="65" mass="6999">MARKRDFTETPAFIVLWGISGIWGAASSGYPLYTRVSGGALGTLCAGFLLAELVRRRRKRTAAGP</sequence>
<dbReference type="KEGG" id="kab:B7C62_08760"/>
<protein>
    <submittedName>
        <fullName evidence="2">Uncharacterized protein</fullName>
    </submittedName>
</protein>
<gene>
    <name evidence="2" type="ORF">B7C62_08760</name>
</gene>
<keyword evidence="1" id="KW-1133">Transmembrane helix</keyword>
<keyword evidence="1" id="KW-0812">Transmembrane</keyword>
<proteinExistence type="predicted"/>